<proteinExistence type="inferred from homology"/>
<keyword evidence="2" id="KW-0131">Cell cycle</keyword>
<feature type="region of interest" description="Disordered" evidence="3">
    <location>
        <begin position="572"/>
        <end position="967"/>
    </location>
</feature>
<evidence type="ECO:0000313" key="4">
    <source>
        <dbReference type="EMBL" id="CAE8633805.1"/>
    </source>
</evidence>
<protein>
    <submittedName>
        <fullName evidence="4">Uncharacterized protein</fullName>
    </submittedName>
</protein>
<feature type="compositionally biased region" description="Low complexity" evidence="3">
    <location>
        <begin position="910"/>
        <end position="930"/>
    </location>
</feature>
<comment type="similarity">
    <text evidence="1">Belongs to the SAPS family.</text>
</comment>
<feature type="compositionally biased region" description="Low complexity" evidence="3">
    <location>
        <begin position="680"/>
        <end position="694"/>
    </location>
</feature>
<feature type="compositionally biased region" description="Low complexity" evidence="3">
    <location>
        <begin position="795"/>
        <end position="805"/>
    </location>
</feature>
<comment type="caution">
    <text evidence="4">The sequence shown here is derived from an EMBL/GenBank/DDBJ whole genome shotgun (WGS) entry which is preliminary data.</text>
</comment>
<evidence type="ECO:0000256" key="3">
    <source>
        <dbReference type="SAM" id="MobiDB-lite"/>
    </source>
</evidence>
<evidence type="ECO:0000256" key="1">
    <source>
        <dbReference type="ARBA" id="ARBA00006180"/>
    </source>
</evidence>
<reference evidence="4" key="1">
    <citation type="submission" date="2021-02" db="EMBL/GenBank/DDBJ databases">
        <authorList>
            <person name="Dougan E. K."/>
            <person name="Rhodes N."/>
            <person name="Thang M."/>
            <person name="Chan C."/>
        </authorList>
    </citation>
    <scope>NUCLEOTIDE SEQUENCE</scope>
</reference>
<feature type="compositionally biased region" description="Acidic residues" evidence="3">
    <location>
        <begin position="597"/>
        <end position="611"/>
    </location>
</feature>
<feature type="compositionally biased region" description="Polar residues" evidence="3">
    <location>
        <begin position="736"/>
        <end position="757"/>
    </location>
</feature>
<dbReference type="Proteomes" id="UP000654075">
    <property type="component" value="Unassembled WGS sequence"/>
</dbReference>
<dbReference type="OrthoDB" id="313574at2759"/>
<gene>
    <name evidence="4" type="ORF">PGLA1383_LOCUS49561</name>
</gene>
<dbReference type="PANTHER" id="PTHR12634">
    <property type="entry name" value="SIT4 YEAST -ASSOCIATING PROTEIN-RELATED"/>
    <property type="match status" value="1"/>
</dbReference>
<feature type="compositionally biased region" description="Polar residues" evidence="3">
    <location>
        <begin position="864"/>
        <end position="875"/>
    </location>
</feature>
<feature type="compositionally biased region" description="Low complexity" evidence="3">
    <location>
        <begin position="824"/>
        <end position="841"/>
    </location>
</feature>
<dbReference type="InterPro" id="IPR007587">
    <property type="entry name" value="SAPS"/>
</dbReference>
<keyword evidence="5" id="KW-1185">Reference proteome</keyword>
<dbReference type="Pfam" id="PF04499">
    <property type="entry name" value="SAPS"/>
    <property type="match status" value="1"/>
</dbReference>
<accession>A0A813H7C7</accession>
<organism evidence="4 5">
    <name type="scientific">Polarella glacialis</name>
    <name type="common">Dinoflagellate</name>
    <dbReference type="NCBI Taxonomy" id="89957"/>
    <lineage>
        <taxon>Eukaryota</taxon>
        <taxon>Sar</taxon>
        <taxon>Alveolata</taxon>
        <taxon>Dinophyceae</taxon>
        <taxon>Suessiales</taxon>
        <taxon>Suessiaceae</taxon>
        <taxon>Polarella</taxon>
    </lineage>
</organism>
<feature type="compositionally biased region" description="Low complexity" evidence="3">
    <location>
        <begin position="953"/>
        <end position="965"/>
    </location>
</feature>
<dbReference type="AlphaFoldDB" id="A0A813H7C7"/>
<evidence type="ECO:0000256" key="2">
    <source>
        <dbReference type="ARBA" id="ARBA00023306"/>
    </source>
</evidence>
<feature type="region of interest" description="Disordered" evidence="3">
    <location>
        <begin position="332"/>
        <end position="358"/>
    </location>
</feature>
<name>A0A813H7C7_POLGL</name>
<dbReference type="EMBL" id="CAJNNV010030840">
    <property type="protein sequence ID" value="CAE8633805.1"/>
    <property type="molecule type" value="Genomic_DNA"/>
</dbReference>
<dbReference type="PANTHER" id="PTHR12634:SF8">
    <property type="entry name" value="FIERY MOUNTAIN, ISOFORM D"/>
    <property type="match status" value="1"/>
</dbReference>
<dbReference type="GO" id="GO:0019903">
    <property type="term" value="F:protein phosphatase binding"/>
    <property type="evidence" value="ECO:0007669"/>
    <property type="project" value="InterPro"/>
</dbReference>
<sequence length="993" mass="104938">MAAGSDDGGGSFWSTFGGANDAAGMPEATGLEQLLQDPSCSVEAILEEEDVIQEFKGCNERLVMRLCQPDAQKVLMDCITCEPPPNASSSRCFRYPFVTVELMTCGPAVFCQALVSPDNTEAMDLLWSFIGSTPPSQVNPVLAGYFSRTAGSLFQKYPHEVVDYLRRRGTETLLEEFLERLHLRSLAELFARLLCAEDSSQVVFQTTDLVPKLLARWQDQGSGSDAQENITLIVAELLSQKDVLIFIEDLMHQLTEPSTVRRLVDHIFIQQPGGVPAATSLLSTVIIHTHTGRNCTSACASTPTLSPLSPPHMLAEEDDMVNVGIDEPVVNEAASTRSEPRSPPCSPSPTLRGDNSDEWLERRTMSLMRELSGHFPRFRELLDTTLTQSSSLAMPQGSIQPVGSTALEVVNLVSTLARTGSEVILEAVLNNQLLPRCLEVFFRCPWSSLLHNSVRLLFSEVVSCTEGSRPQLLRQLLTEANFAEKLVEEYSAEAEVKASATRQRHSRVGYMGHLFLMSGELRDFGSEQSPEVGKLLASTSGWVDVVLPALDSTLRVLNEQLGGGVPFSDRNLASSGLGDMSPHTDMGTSSTGMEQDFVLDDQPDFEDDDNFDYSGRGRDDEGPAFDVGHASRGDREDFEDSFDPDGLGSVSGNAPAGQEQAWTPGEGMVSAEPEWPPLSPALQEQQPPSQAESPWVASWDASAARTETGWADGFPGSSWPERREMPAMPVGGTHEAQASSGSSSFWDMDASASSQEASAGPSEDAAPQSRVAEAPAFTASFPSSEPSGGGGGVSGFASSTGSSEAPWPPPAAEFFTPQASTLQPETPAPSSATASSGPVGAENLFALLGGGNMPVGPSERLSAASKQPSDASGQQWPLPASSGDASSLTPLAAGGAGPVVHQPDMFPDTSAPLPSAVSSAATPSAGPADAQVGDLSWMADFDPLAGGGGGGASAAVAQSGGPAASHFGSSDLEFLDFQWQPTQGTATTSSSMS</sequence>
<evidence type="ECO:0000313" key="5">
    <source>
        <dbReference type="Proteomes" id="UP000654075"/>
    </source>
</evidence>
<dbReference type="GO" id="GO:0019888">
    <property type="term" value="F:protein phosphatase regulator activity"/>
    <property type="evidence" value="ECO:0007669"/>
    <property type="project" value="TreeGrafter"/>
</dbReference>
<dbReference type="OMA" id="NENTEMQ"/>